<gene>
    <name evidence="1" type="ORF">E6K81_14355</name>
</gene>
<proteinExistence type="predicted"/>
<evidence type="ECO:0000313" key="1">
    <source>
        <dbReference type="EMBL" id="TMQ69677.1"/>
    </source>
</evidence>
<comment type="caution">
    <text evidence="1">The sequence shown here is derived from an EMBL/GenBank/DDBJ whole genome shotgun (WGS) entry which is preliminary data.</text>
</comment>
<organism evidence="1 2">
    <name type="scientific">Eiseniibacteriota bacterium</name>
    <dbReference type="NCBI Taxonomy" id="2212470"/>
    <lineage>
        <taxon>Bacteria</taxon>
        <taxon>Candidatus Eiseniibacteriota</taxon>
    </lineage>
</organism>
<dbReference type="AlphaFoldDB" id="A0A538U1A6"/>
<sequence length="74" mass="7826">MNRPPITDVLARHTPGLLALKGVTGTGEGAAGGQPIVVVFVRQDTPELRARLPRSLEGYRVVVRASGEVTAPPR</sequence>
<evidence type="ECO:0000313" key="2">
    <source>
        <dbReference type="Proteomes" id="UP000319771"/>
    </source>
</evidence>
<accession>A0A538U1A6</accession>
<dbReference type="EMBL" id="VBPB01000290">
    <property type="protein sequence ID" value="TMQ69677.1"/>
    <property type="molecule type" value="Genomic_DNA"/>
</dbReference>
<dbReference type="Proteomes" id="UP000319771">
    <property type="component" value="Unassembled WGS sequence"/>
</dbReference>
<reference evidence="1 2" key="1">
    <citation type="journal article" date="2019" name="Nat. Microbiol.">
        <title>Mediterranean grassland soil C-N compound turnover is dependent on rainfall and depth, and is mediated by genomically divergent microorganisms.</title>
        <authorList>
            <person name="Diamond S."/>
            <person name="Andeer P.F."/>
            <person name="Li Z."/>
            <person name="Crits-Christoph A."/>
            <person name="Burstein D."/>
            <person name="Anantharaman K."/>
            <person name="Lane K.R."/>
            <person name="Thomas B.C."/>
            <person name="Pan C."/>
            <person name="Northen T.R."/>
            <person name="Banfield J.F."/>
        </authorList>
    </citation>
    <scope>NUCLEOTIDE SEQUENCE [LARGE SCALE GENOMIC DNA]</scope>
    <source>
        <strain evidence="1">WS_11</strain>
    </source>
</reference>
<name>A0A538U1A6_UNCEI</name>
<protein>
    <submittedName>
        <fullName evidence="1">Uncharacterized protein</fullName>
    </submittedName>
</protein>